<comment type="caution">
    <text evidence="2">The sequence shown here is derived from an EMBL/GenBank/DDBJ whole genome shotgun (WGS) entry which is preliminary data.</text>
</comment>
<keyword evidence="3" id="KW-1185">Reference proteome</keyword>
<dbReference type="SUPFAM" id="SSF53098">
    <property type="entry name" value="Ribonuclease H-like"/>
    <property type="match status" value="1"/>
</dbReference>
<proteinExistence type="predicted"/>
<sequence>MQPLLDEYEINYPDASSYLRGDSGFDVPELFKQCETSSVSYAIRLKANQNLYKLSRYATTLLDEITAQNKLDYAVVYDEFLYKAASWNYPRRVVVKVEKPANQFIYQHTFIVTNMSLSPTKLFAFYSNRGNMENFIKECKNGFDFCSTSSQSKIVNANRLQLHVLAYNLFNLFRRLVLPKHMRKMQINTIRLKLIKIASKIVKSARYLTFKLCSSCPYQKEFNEIFDNIMKIPKLE</sequence>
<dbReference type="Proteomes" id="UP000295504">
    <property type="component" value="Unassembled WGS sequence"/>
</dbReference>
<dbReference type="InterPro" id="IPR012337">
    <property type="entry name" value="RNaseH-like_sf"/>
</dbReference>
<evidence type="ECO:0000313" key="3">
    <source>
        <dbReference type="Proteomes" id="UP000295504"/>
    </source>
</evidence>
<protein>
    <submittedName>
        <fullName evidence="2">DDE family transposase</fullName>
    </submittedName>
</protein>
<name>A0A4R2SZ87_9FIRM</name>
<gene>
    <name evidence="2" type="ORF">EDD79_10704</name>
</gene>
<feature type="domain" description="Transposase DDE" evidence="1">
    <location>
        <begin position="1"/>
        <end position="232"/>
    </location>
</feature>
<dbReference type="AlphaFoldDB" id="A0A4R2SZ87"/>
<dbReference type="NCBIfam" id="NF033539">
    <property type="entry name" value="transpos_IS1380"/>
    <property type="match status" value="1"/>
</dbReference>
<dbReference type="InterPro" id="IPR047960">
    <property type="entry name" value="Transpos_IS1380"/>
</dbReference>
<dbReference type="Pfam" id="PF13701">
    <property type="entry name" value="DDE_Tnp_1_4"/>
    <property type="match status" value="1"/>
</dbReference>
<organism evidence="2 3">
    <name type="scientific">Serpentinicella alkaliphila</name>
    <dbReference type="NCBI Taxonomy" id="1734049"/>
    <lineage>
        <taxon>Bacteria</taxon>
        <taxon>Bacillati</taxon>
        <taxon>Bacillota</taxon>
        <taxon>Clostridia</taxon>
        <taxon>Peptostreptococcales</taxon>
        <taxon>Natronincolaceae</taxon>
        <taxon>Serpentinicella</taxon>
    </lineage>
</organism>
<reference evidence="2 3" key="1">
    <citation type="submission" date="2019-03" db="EMBL/GenBank/DDBJ databases">
        <title>Genomic Encyclopedia of Type Strains, Phase IV (KMG-IV): sequencing the most valuable type-strain genomes for metagenomic binning, comparative biology and taxonomic classification.</title>
        <authorList>
            <person name="Goeker M."/>
        </authorList>
    </citation>
    <scope>NUCLEOTIDE SEQUENCE [LARGE SCALE GENOMIC DNA]</scope>
    <source>
        <strain evidence="2 3">DSM 100013</strain>
    </source>
</reference>
<dbReference type="EMBL" id="SLYC01000070">
    <property type="protein sequence ID" value="TCP94835.1"/>
    <property type="molecule type" value="Genomic_DNA"/>
</dbReference>
<dbReference type="InterPro" id="IPR025668">
    <property type="entry name" value="Tnp_DDE_dom"/>
</dbReference>
<evidence type="ECO:0000259" key="1">
    <source>
        <dbReference type="Pfam" id="PF13701"/>
    </source>
</evidence>
<accession>A0A4R2SZ87</accession>
<evidence type="ECO:0000313" key="2">
    <source>
        <dbReference type="EMBL" id="TCP94835.1"/>
    </source>
</evidence>